<dbReference type="AlphaFoldDB" id="A0A229VZU7"/>
<comment type="caution">
    <text evidence="1">The sequence shown here is derived from an EMBL/GenBank/DDBJ whole genome shotgun (WGS) entry which is preliminary data.</text>
</comment>
<sequence>MDKTPTYGIPYLEPSDFVADAPAASKSIAQGVEDALKIVDARTTPEGIAPVIALNPQVLGNQSGSMGQIGFVQSPSTGPNGGFGAYISDGSKWTALMDVTRRDLWWATQYKVLTWTKKADTNDVVSVSGIRLGAMLFIRVYWQNNGAFNKDAFVKVPIANIGNDLSSEECMFPCAENTGADRAGTGFLGINGHEIFWCHTDGSKNDIPEKMWHQGLIIAKSGN</sequence>
<evidence type="ECO:0000313" key="2">
    <source>
        <dbReference type="Proteomes" id="UP000215433"/>
    </source>
</evidence>
<accession>A0A229VZU7</accession>
<organism evidence="1 2">
    <name type="scientific">Bifidobacterium vansinderenii</name>
    <dbReference type="NCBI Taxonomy" id="1984871"/>
    <lineage>
        <taxon>Bacteria</taxon>
        <taxon>Bacillati</taxon>
        <taxon>Actinomycetota</taxon>
        <taxon>Actinomycetes</taxon>
        <taxon>Bifidobacteriales</taxon>
        <taxon>Bifidobacteriaceae</taxon>
        <taxon>Bifidobacterium</taxon>
    </lineage>
</organism>
<dbReference type="EMBL" id="NEWD01000006">
    <property type="protein sequence ID" value="OXN01122.1"/>
    <property type="molecule type" value="Genomic_DNA"/>
</dbReference>
<gene>
    <name evidence="1" type="ORF">Tam10B_0701</name>
</gene>
<proteinExistence type="predicted"/>
<keyword evidence="2" id="KW-1185">Reference proteome</keyword>
<dbReference type="RefSeq" id="WP_093959884.1">
    <property type="nucleotide sequence ID" value="NZ_NEWD01000006.1"/>
</dbReference>
<evidence type="ECO:0000313" key="1">
    <source>
        <dbReference type="EMBL" id="OXN01122.1"/>
    </source>
</evidence>
<protein>
    <submittedName>
        <fullName evidence="1">Uncharacterized protein</fullName>
    </submittedName>
</protein>
<dbReference type="OrthoDB" id="10016239at2"/>
<dbReference type="Proteomes" id="UP000215433">
    <property type="component" value="Unassembled WGS sequence"/>
</dbReference>
<name>A0A229VZU7_9BIFI</name>
<reference evidence="1 2" key="1">
    <citation type="submission" date="2017-05" db="EMBL/GenBank/DDBJ databases">
        <title>Bifidobacterium vansinderenii sp. nov.</title>
        <authorList>
            <person name="Lugli G.A."/>
            <person name="Duranti S."/>
            <person name="Mangifesta M."/>
        </authorList>
    </citation>
    <scope>NUCLEOTIDE SEQUENCE [LARGE SCALE GENOMIC DNA]</scope>
    <source>
        <strain evidence="1 2">Tam10B</strain>
    </source>
</reference>